<evidence type="ECO:0000256" key="19">
    <source>
        <dbReference type="ARBA" id="ARBA00023298"/>
    </source>
</evidence>
<organism evidence="24 25">
    <name type="scientific">Echeneis naucrates</name>
    <name type="common">Live sharksucker</name>
    <dbReference type="NCBI Taxonomy" id="173247"/>
    <lineage>
        <taxon>Eukaryota</taxon>
        <taxon>Metazoa</taxon>
        <taxon>Chordata</taxon>
        <taxon>Craniata</taxon>
        <taxon>Vertebrata</taxon>
        <taxon>Euteleostomi</taxon>
        <taxon>Actinopterygii</taxon>
        <taxon>Neopterygii</taxon>
        <taxon>Teleostei</taxon>
        <taxon>Neoteleostei</taxon>
        <taxon>Acanthomorphata</taxon>
        <taxon>Carangaria</taxon>
        <taxon>Carangiformes</taxon>
        <taxon>Echeneidae</taxon>
        <taxon>Echeneis</taxon>
    </lineage>
</organism>
<dbReference type="Pfam" id="PF01823">
    <property type="entry name" value="MACPF"/>
    <property type="match status" value="1"/>
</dbReference>
<dbReference type="AlphaFoldDB" id="A0A665V7M9"/>
<evidence type="ECO:0000256" key="1">
    <source>
        <dbReference type="ARBA" id="ARBA00004276"/>
    </source>
</evidence>
<keyword evidence="12" id="KW-0391">Immunity</keyword>
<keyword evidence="16 22" id="KW-1015">Disulfide bond</keyword>
<keyword evidence="5" id="KW-1134">Transmembrane beta strand</keyword>
<feature type="disulfide bond" evidence="22">
    <location>
        <begin position="114"/>
        <end position="126"/>
    </location>
</feature>
<keyword evidence="14" id="KW-0473">Membrane attack complex</keyword>
<dbReference type="InterPro" id="IPR023415">
    <property type="entry name" value="LDLR_class-A_CS"/>
</dbReference>
<dbReference type="PROSITE" id="PS51412">
    <property type="entry name" value="MACPF_2"/>
    <property type="match status" value="1"/>
</dbReference>
<dbReference type="InterPro" id="IPR036383">
    <property type="entry name" value="TSP1_rpt_sf"/>
</dbReference>
<comment type="similarity">
    <text evidence="3">Belongs to the complement C6/C7/C8/C9 family.</text>
</comment>
<dbReference type="GO" id="GO:0006958">
    <property type="term" value="P:complement activation, classical pathway"/>
    <property type="evidence" value="ECO:0007669"/>
    <property type="project" value="UniProtKB-KW"/>
</dbReference>
<dbReference type="Proteomes" id="UP000472264">
    <property type="component" value="Chromosome 12"/>
</dbReference>
<keyword evidence="11" id="KW-0204">Cytolysis</keyword>
<keyword evidence="9" id="KW-0399">Innate immunity</keyword>
<dbReference type="PROSITE" id="PS50092">
    <property type="entry name" value="TSP1"/>
    <property type="match status" value="1"/>
</dbReference>
<dbReference type="CDD" id="cd00112">
    <property type="entry name" value="LDLa"/>
    <property type="match status" value="1"/>
</dbReference>
<protein>
    <recommendedName>
        <fullName evidence="4">Complement component C9</fullName>
    </recommendedName>
</protein>
<comment type="caution">
    <text evidence="22">Lacks conserved residue(s) required for the propagation of feature annotation.</text>
</comment>
<dbReference type="SUPFAM" id="SSF57424">
    <property type="entry name" value="LDL receptor-like module"/>
    <property type="match status" value="1"/>
</dbReference>
<evidence type="ECO:0000256" key="12">
    <source>
        <dbReference type="ARBA" id="ARBA00022859"/>
    </source>
</evidence>
<reference evidence="24" key="2">
    <citation type="submission" date="2025-08" db="UniProtKB">
        <authorList>
            <consortium name="Ensembl"/>
        </authorList>
    </citation>
    <scope>IDENTIFICATION</scope>
</reference>
<proteinExistence type="inferred from homology"/>
<dbReference type="InterPro" id="IPR000884">
    <property type="entry name" value="TSP1_rpt"/>
</dbReference>
<evidence type="ECO:0000256" key="14">
    <source>
        <dbReference type="ARBA" id="ARBA00023058"/>
    </source>
</evidence>
<keyword evidence="18" id="KW-0325">Glycoprotein</keyword>
<keyword evidence="13" id="KW-0180">Complement pathway</keyword>
<dbReference type="InterPro" id="IPR001862">
    <property type="entry name" value="MAC_perforin"/>
</dbReference>
<evidence type="ECO:0000256" key="7">
    <source>
        <dbReference type="ARBA" id="ARBA00022536"/>
    </source>
</evidence>
<sequence>MRATTFSVFQSQASRSFIMRAALQLGFCGLCLTLTLLGEGRFVLAAPSDPSPVDCAWSRWSEWTPCNPCTKTRRKSRSIEVFGQFGGQACLGSIGAVETCTSTTTCAPPSTRLCSNSEFTCESGFCISKSLKCNGDFDCEDGSDEECDPLNHNPCGSRVLNTNDPGRYAGQGINILGQTPTKFAFNNDYFNGECAEVMNPNTKIKERLPWNVGFLNYEIPIEETVLTEIYANAQSFMRKLVNELPSNVEAGLSYKFIRSEDPFPGFDETFSQANRSYMWVKVRLQLITYTMRSSELKVAEEFLNDVRALPLAYEKGEYFAFLEDYGTHYTKSGKYGGEYELIYVLNQDAIRAKGLTESMVQECLKNGIRQEATSINRCNDVTNTNGVVDQILTTIKGGSLSLSASIYAQLQKTGVIDAASYENWKQTINVSPTHIYSKPEPIHRLIPLDMLHATNRIVNLQRATDEYIAEYNVSKCKPCQNGGTVIQVDGKCVCLCSPLYEGLACQTHKLGSRVTGHAGAAGVAALEGNAAGHVSATEAGFQEPNAAETLSMTNTVNLREDHRTNTTSVRLFLNNYVNTIKGQII</sequence>
<reference evidence="24" key="1">
    <citation type="submission" date="2021-04" db="EMBL/GenBank/DDBJ databases">
        <authorList>
            <consortium name="Wellcome Sanger Institute Data Sharing"/>
        </authorList>
    </citation>
    <scope>NUCLEOTIDE SEQUENCE [LARGE SCALE GENOMIC DNA]</scope>
</reference>
<keyword evidence="17" id="KW-0179">Complement alternate pathway</keyword>
<comment type="function">
    <text evidence="20">Pore-forming component of the membrane attack complex (MAC), a multiprotein complex activated by the complement cascade, which inserts into a target cell membrane and forms a pore, leading to target cell membrane rupture and cell lysis. The MAC is initiated by proteolytic cleavage of C5 into complement C5b in response to the classical, alternative, lectin and GZMK complement pathways. The complement pathways consist in a cascade of proteins that leads to phagocytosis and breakdown of pathogens and signaling that strengthens the adaptive immune system. Constitutes the pore-forming subunit of the MAC complex: during MAC assembly, C9 associates with the C5b8 intermediate complex, and polymerizes to complete the pore.</text>
</comment>
<reference evidence="24" key="3">
    <citation type="submission" date="2025-09" db="UniProtKB">
        <authorList>
            <consortium name="Ensembl"/>
        </authorList>
    </citation>
    <scope>IDENTIFICATION</scope>
</reference>
<evidence type="ECO:0000256" key="20">
    <source>
        <dbReference type="ARBA" id="ARBA00093294"/>
    </source>
</evidence>
<evidence type="ECO:0000313" key="24">
    <source>
        <dbReference type="Ensembl" id="ENSENLP00000027694.1"/>
    </source>
</evidence>
<evidence type="ECO:0000256" key="5">
    <source>
        <dbReference type="ARBA" id="ARBA00022452"/>
    </source>
</evidence>
<accession>A0A665V7M9</accession>
<evidence type="ECO:0000256" key="10">
    <source>
        <dbReference type="ARBA" id="ARBA00022692"/>
    </source>
</evidence>
<dbReference type="Gene3D" id="2.10.25.10">
    <property type="entry name" value="Laminin"/>
    <property type="match status" value="1"/>
</dbReference>
<dbReference type="InterPro" id="IPR020863">
    <property type="entry name" value="MACPF_CS"/>
</dbReference>
<dbReference type="SMART" id="SM00457">
    <property type="entry name" value="MACPF"/>
    <property type="match status" value="1"/>
</dbReference>
<dbReference type="InterPro" id="IPR000742">
    <property type="entry name" value="EGF"/>
</dbReference>
<dbReference type="PANTHER" id="PTHR45742:SF3">
    <property type="entry name" value="COMPLEMENT COMPONENT C9"/>
    <property type="match status" value="1"/>
</dbReference>
<dbReference type="PRINTS" id="PR00764">
    <property type="entry name" value="COMPLEMENTC9"/>
</dbReference>
<keyword evidence="8" id="KW-1052">Target cell membrane</keyword>
<dbReference type="PROSITE" id="PS01209">
    <property type="entry name" value="LDLRA_1"/>
    <property type="match status" value="1"/>
</dbReference>
<dbReference type="InterPro" id="IPR036055">
    <property type="entry name" value="LDL_receptor-like_sf"/>
</dbReference>
<comment type="subcellular location">
    <subcellularLocation>
        <location evidence="2">Secreted</location>
    </subcellularLocation>
    <subcellularLocation>
        <location evidence="1">Target cell membrane</location>
        <topology evidence="1">Multi-pass membrane protein</topology>
    </subcellularLocation>
</comment>
<evidence type="ECO:0000256" key="9">
    <source>
        <dbReference type="ARBA" id="ARBA00022588"/>
    </source>
</evidence>
<dbReference type="PROSITE" id="PS00279">
    <property type="entry name" value="MACPF_1"/>
    <property type="match status" value="1"/>
</dbReference>
<dbReference type="CDD" id="cd00054">
    <property type="entry name" value="EGF_CA"/>
    <property type="match status" value="1"/>
</dbReference>
<dbReference type="InterPro" id="IPR002172">
    <property type="entry name" value="LDrepeatLR_classA_rpt"/>
</dbReference>
<dbReference type="GO" id="GO:0005579">
    <property type="term" value="C:membrane attack complex"/>
    <property type="evidence" value="ECO:0007669"/>
    <property type="project" value="UniProtKB-KW"/>
</dbReference>
<evidence type="ECO:0000256" key="21">
    <source>
        <dbReference type="ARBA" id="ARBA00093512"/>
    </source>
</evidence>
<comment type="subunit">
    <text evidence="21">Homooligomer; about 20 C9 chains oligomerize to give rise to a huge beta-barrel that forms a 100 Angstrom diameter pore in target membranes. Component of the membrane attack complex (MAC), composed of complement C5b, C6, C7, C8A, C8B, C8G and multiple copies of the pore-forming subunit C9.</text>
</comment>
<dbReference type="GO" id="GO:0031640">
    <property type="term" value="P:killing of cells of another organism"/>
    <property type="evidence" value="ECO:0007669"/>
    <property type="project" value="UniProtKB-KW"/>
</dbReference>
<evidence type="ECO:0000256" key="2">
    <source>
        <dbReference type="ARBA" id="ARBA00004613"/>
    </source>
</evidence>
<evidence type="ECO:0000256" key="6">
    <source>
        <dbReference type="ARBA" id="ARBA00022525"/>
    </source>
</evidence>
<name>A0A665V7M9_ECHNA</name>
<dbReference type="SUPFAM" id="SSF82895">
    <property type="entry name" value="TSP-1 type 1 repeat"/>
    <property type="match status" value="1"/>
</dbReference>
<evidence type="ECO:0000256" key="3">
    <source>
        <dbReference type="ARBA" id="ARBA00009214"/>
    </source>
</evidence>
<dbReference type="Ensembl" id="ENSENLT00000028531.1">
    <property type="protein sequence ID" value="ENSENLP00000027694.1"/>
    <property type="gene ID" value="ENSENLG00000012403.1"/>
</dbReference>
<evidence type="ECO:0000256" key="22">
    <source>
        <dbReference type="PROSITE-ProRule" id="PRU00124"/>
    </source>
</evidence>
<evidence type="ECO:0000256" key="16">
    <source>
        <dbReference type="ARBA" id="ARBA00023157"/>
    </source>
</evidence>
<evidence type="ECO:0000256" key="4">
    <source>
        <dbReference type="ARBA" id="ARBA00018261"/>
    </source>
</evidence>
<dbReference type="InterPro" id="IPR020864">
    <property type="entry name" value="MACPF"/>
</dbReference>
<keyword evidence="19" id="KW-1053">Target membrane</keyword>
<keyword evidence="7" id="KW-0245">EGF-like domain</keyword>
<dbReference type="GO" id="GO:0006957">
    <property type="term" value="P:complement activation, alternative pathway"/>
    <property type="evidence" value="ECO:0007669"/>
    <property type="project" value="UniProtKB-KW"/>
</dbReference>
<dbReference type="SUPFAM" id="SSF57196">
    <property type="entry name" value="EGF/Laminin"/>
    <property type="match status" value="1"/>
</dbReference>
<dbReference type="Pfam" id="PF00057">
    <property type="entry name" value="Ldl_recept_a"/>
    <property type="match status" value="1"/>
</dbReference>
<dbReference type="PROSITE" id="PS00022">
    <property type="entry name" value="EGF_1"/>
    <property type="match status" value="1"/>
</dbReference>
<evidence type="ECO:0000256" key="13">
    <source>
        <dbReference type="ARBA" id="ARBA00022875"/>
    </source>
</evidence>
<keyword evidence="15" id="KW-0472">Membrane</keyword>
<evidence type="ECO:0000256" key="17">
    <source>
        <dbReference type="ARBA" id="ARBA00023162"/>
    </source>
</evidence>
<evidence type="ECO:0000256" key="18">
    <source>
        <dbReference type="ARBA" id="ARBA00023180"/>
    </source>
</evidence>
<keyword evidence="25" id="KW-1185">Reference proteome</keyword>
<dbReference type="PROSITE" id="PS50068">
    <property type="entry name" value="LDLRA_2"/>
    <property type="match status" value="1"/>
</dbReference>
<evidence type="ECO:0000256" key="15">
    <source>
        <dbReference type="ARBA" id="ARBA00023136"/>
    </source>
</evidence>
<evidence type="ECO:0000256" key="8">
    <source>
        <dbReference type="ARBA" id="ARBA00022537"/>
    </source>
</evidence>
<dbReference type="PANTHER" id="PTHR45742">
    <property type="entry name" value="COMPLEMENT COMPONENT C6"/>
    <property type="match status" value="1"/>
</dbReference>
<keyword evidence="6" id="KW-0964">Secreted</keyword>
<evidence type="ECO:0000313" key="25">
    <source>
        <dbReference type="Proteomes" id="UP000472264"/>
    </source>
</evidence>
<keyword evidence="10" id="KW-0812">Transmembrane</keyword>
<evidence type="ECO:0000259" key="23">
    <source>
        <dbReference type="PROSITE" id="PS51412"/>
    </source>
</evidence>
<dbReference type="GO" id="GO:0005576">
    <property type="term" value="C:extracellular region"/>
    <property type="evidence" value="ECO:0007669"/>
    <property type="project" value="UniProtKB-SubCell"/>
</dbReference>
<dbReference type="GO" id="GO:0044218">
    <property type="term" value="C:other organism cell membrane"/>
    <property type="evidence" value="ECO:0007669"/>
    <property type="project" value="UniProtKB-KW"/>
</dbReference>
<dbReference type="SMART" id="SM00192">
    <property type="entry name" value="LDLa"/>
    <property type="match status" value="1"/>
</dbReference>
<dbReference type="Gene3D" id="4.10.400.10">
    <property type="entry name" value="Low-density Lipoprotein Receptor"/>
    <property type="match status" value="1"/>
</dbReference>
<feature type="disulfide bond" evidence="22">
    <location>
        <begin position="121"/>
        <end position="139"/>
    </location>
</feature>
<evidence type="ECO:0000256" key="11">
    <source>
        <dbReference type="ARBA" id="ARBA00022852"/>
    </source>
</evidence>
<feature type="domain" description="MACPF" evidence="23">
    <location>
        <begin position="151"/>
        <end position="475"/>
    </location>
</feature>